<proteinExistence type="inferred from homology"/>
<dbReference type="EC" id="3.1.3.15" evidence="3"/>
<dbReference type="PANTHER" id="PTHR20854:SF4">
    <property type="entry name" value="INOSITOL-1-MONOPHOSPHATASE-RELATED"/>
    <property type="match status" value="1"/>
</dbReference>
<keyword evidence="2" id="KW-0460">Magnesium</keyword>
<protein>
    <submittedName>
        <fullName evidence="3">Histidinol-phosphatase</fullName>
        <ecNumber evidence="3">3.1.3.15</ecNumber>
    </submittedName>
</protein>
<evidence type="ECO:0000256" key="2">
    <source>
        <dbReference type="PIRSR" id="PIRSR600760-2"/>
    </source>
</evidence>
<gene>
    <name evidence="3" type="primary">hisN_1</name>
    <name evidence="3" type="ORF">NCTC11801_02359</name>
</gene>
<feature type="binding site" evidence="2">
    <location>
        <position position="75"/>
    </location>
    <ligand>
        <name>Mg(2+)</name>
        <dbReference type="ChEBI" id="CHEBI:18420"/>
        <label>1</label>
        <note>catalytic</note>
    </ligand>
</feature>
<keyword evidence="2" id="KW-0479">Metal-binding</keyword>
<dbReference type="InterPro" id="IPR000760">
    <property type="entry name" value="Inositol_monophosphatase-like"/>
</dbReference>
<dbReference type="Gene3D" id="3.40.190.80">
    <property type="match status" value="1"/>
</dbReference>
<dbReference type="PRINTS" id="PR00377">
    <property type="entry name" value="IMPHPHTASES"/>
</dbReference>
<dbReference type="Proteomes" id="UP000254208">
    <property type="component" value="Unassembled WGS sequence"/>
</dbReference>
<comment type="similarity">
    <text evidence="1">Belongs to the inositol monophosphatase superfamily.</text>
</comment>
<dbReference type="GO" id="GO:0007165">
    <property type="term" value="P:signal transduction"/>
    <property type="evidence" value="ECO:0007669"/>
    <property type="project" value="TreeGrafter"/>
</dbReference>
<reference evidence="3 4" key="1">
    <citation type="submission" date="2018-06" db="EMBL/GenBank/DDBJ databases">
        <authorList>
            <consortium name="Pathogen Informatics"/>
            <person name="Doyle S."/>
        </authorList>
    </citation>
    <scope>NUCLEOTIDE SEQUENCE [LARGE SCALE GENOMIC DNA]</scope>
    <source>
        <strain evidence="3 4">NCTC11801</strain>
    </source>
</reference>
<dbReference type="GO" id="GO:0006020">
    <property type="term" value="P:inositol metabolic process"/>
    <property type="evidence" value="ECO:0007669"/>
    <property type="project" value="TreeGrafter"/>
</dbReference>
<comment type="cofactor">
    <cofactor evidence="2">
        <name>Mg(2+)</name>
        <dbReference type="ChEBI" id="CHEBI:18420"/>
    </cofactor>
</comment>
<dbReference type="Pfam" id="PF00459">
    <property type="entry name" value="Inositol_P"/>
    <property type="match status" value="1"/>
</dbReference>
<dbReference type="SUPFAM" id="SSF56655">
    <property type="entry name" value="Carbohydrate phosphatase"/>
    <property type="match status" value="1"/>
</dbReference>
<organism evidence="3 4">
    <name type="scientific">Providencia rettgeri</name>
    <dbReference type="NCBI Taxonomy" id="587"/>
    <lineage>
        <taxon>Bacteria</taxon>
        <taxon>Pseudomonadati</taxon>
        <taxon>Pseudomonadota</taxon>
        <taxon>Gammaproteobacteria</taxon>
        <taxon>Enterobacterales</taxon>
        <taxon>Morganellaceae</taxon>
        <taxon>Providencia</taxon>
    </lineage>
</organism>
<dbReference type="RefSeq" id="WP_115167261.1">
    <property type="nucleotide sequence ID" value="NZ_ABEXOC020000001.1"/>
</dbReference>
<dbReference type="Gene3D" id="3.30.540.10">
    <property type="entry name" value="Fructose-1,6-Bisphosphatase, subunit A, domain 1"/>
    <property type="match status" value="1"/>
</dbReference>
<dbReference type="GeneID" id="93673242"/>
<feature type="binding site" evidence="2">
    <location>
        <position position="90"/>
    </location>
    <ligand>
        <name>Mg(2+)</name>
        <dbReference type="ChEBI" id="CHEBI:18420"/>
        <label>2</label>
    </ligand>
</feature>
<sequence length="266" mass="29377">MSHSQLPDSFFLHELANTAGKISLEYYRTNELSVIENKPKANYRFDPVTQADKLAEKAMRELISKHYPTHSIMGEEYGITGTGPIQWVLDPIDGTRPFLCGLPLWANLIGLTEHGKAVMGMMSQPYIGERFWADQHGSWTSSSHGQYRLSTRKQVKLEQAILHTTSPEPIAALPDIHFMALEKQVLMTRYGGECYAMAMLAAGRIDICVEFALEPYDIVPLIPIIERAGGIVTTLDGSRAEAGGAVVATGCPYLHEQILTILNTGS</sequence>
<dbReference type="PANTHER" id="PTHR20854">
    <property type="entry name" value="INOSITOL MONOPHOSPHATASE"/>
    <property type="match status" value="1"/>
</dbReference>
<dbReference type="AlphaFoldDB" id="A0A379FRV9"/>
<dbReference type="GO" id="GO:0008934">
    <property type="term" value="F:inositol monophosphate 1-phosphatase activity"/>
    <property type="evidence" value="ECO:0007669"/>
    <property type="project" value="TreeGrafter"/>
</dbReference>
<dbReference type="GO" id="GO:0046872">
    <property type="term" value="F:metal ion binding"/>
    <property type="evidence" value="ECO:0007669"/>
    <property type="project" value="UniProtKB-KW"/>
</dbReference>
<dbReference type="EMBL" id="UGTZ01000001">
    <property type="protein sequence ID" value="SUC31408.1"/>
    <property type="molecule type" value="Genomic_DNA"/>
</dbReference>
<evidence type="ECO:0000256" key="1">
    <source>
        <dbReference type="ARBA" id="ARBA00009759"/>
    </source>
</evidence>
<feature type="binding site" evidence="2">
    <location>
        <position position="217"/>
    </location>
    <ligand>
        <name>Mg(2+)</name>
        <dbReference type="ChEBI" id="CHEBI:18420"/>
        <label>1</label>
        <note>catalytic</note>
    </ligand>
</feature>
<feature type="binding site" evidence="2">
    <location>
        <position position="92"/>
    </location>
    <ligand>
        <name>Mg(2+)</name>
        <dbReference type="ChEBI" id="CHEBI:18420"/>
        <label>1</label>
        <note>catalytic</note>
    </ligand>
</feature>
<evidence type="ECO:0000313" key="3">
    <source>
        <dbReference type="EMBL" id="SUC31408.1"/>
    </source>
</evidence>
<evidence type="ECO:0000313" key="4">
    <source>
        <dbReference type="Proteomes" id="UP000254208"/>
    </source>
</evidence>
<dbReference type="GO" id="GO:0004401">
    <property type="term" value="F:histidinol-phosphatase activity"/>
    <property type="evidence" value="ECO:0007669"/>
    <property type="project" value="UniProtKB-EC"/>
</dbReference>
<name>A0A379FRV9_PRORE</name>
<feature type="binding site" evidence="2">
    <location>
        <position position="93"/>
    </location>
    <ligand>
        <name>Mg(2+)</name>
        <dbReference type="ChEBI" id="CHEBI:18420"/>
        <label>2</label>
    </ligand>
</feature>
<dbReference type="CDD" id="cd01641">
    <property type="entry name" value="Bacterial_IMPase_like_1"/>
    <property type="match status" value="1"/>
</dbReference>
<accession>A0A379FRV9</accession>
<keyword evidence="3" id="KW-0378">Hydrolase</keyword>